<proteinExistence type="predicted"/>
<comment type="caution">
    <text evidence="1">The sequence shown here is derived from an EMBL/GenBank/DDBJ whole genome shotgun (WGS) entry which is preliminary data.</text>
</comment>
<organism evidence="1 2">
    <name type="scientific">Chiloscyllium punctatum</name>
    <name type="common">Brownbanded bambooshark</name>
    <name type="synonym">Hemiscyllium punctatum</name>
    <dbReference type="NCBI Taxonomy" id="137246"/>
    <lineage>
        <taxon>Eukaryota</taxon>
        <taxon>Metazoa</taxon>
        <taxon>Chordata</taxon>
        <taxon>Craniata</taxon>
        <taxon>Vertebrata</taxon>
        <taxon>Chondrichthyes</taxon>
        <taxon>Elasmobranchii</taxon>
        <taxon>Galeomorphii</taxon>
        <taxon>Galeoidea</taxon>
        <taxon>Orectolobiformes</taxon>
        <taxon>Hemiscylliidae</taxon>
        <taxon>Chiloscyllium</taxon>
    </lineage>
</organism>
<evidence type="ECO:0000313" key="2">
    <source>
        <dbReference type="Proteomes" id="UP000287033"/>
    </source>
</evidence>
<gene>
    <name evidence="1" type="ORF">chiPu_0017020</name>
</gene>
<reference evidence="1 2" key="1">
    <citation type="journal article" date="2018" name="Nat. Ecol. Evol.">
        <title>Shark genomes provide insights into elasmobranch evolution and the origin of vertebrates.</title>
        <authorList>
            <person name="Hara Y"/>
            <person name="Yamaguchi K"/>
            <person name="Onimaru K"/>
            <person name="Kadota M"/>
            <person name="Koyanagi M"/>
            <person name="Keeley SD"/>
            <person name="Tatsumi K"/>
            <person name="Tanaka K"/>
            <person name="Motone F"/>
            <person name="Kageyama Y"/>
            <person name="Nozu R"/>
            <person name="Adachi N"/>
            <person name="Nishimura O"/>
            <person name="Nakagawa R"/>
            <person name="Tanegashima C"/>
            <person name="Kiyatake I"/>
            <person name="Matsumoto R"/>
            <person name="Murakumo K"/>
            <person name="Nishida K"/>
            <person name="Terakita A"/>
            <person name="Kuratani S"/>
            <person name="Sato K"/>
            <person name="Hyodo S Kuraku.S."/>
        </authorList>
    </citation>
    <scope>NUCLEOTIDE SEQUENCE [LARGE SCALE GENOMIC DNA]</scope>
</reference>
<protein>
    <submittedName>
        <fullName evidence="1">Uncharacterized protein</fullName>
    </submittedName>
</protein>
<dbReference type="AlphaFoldDB" id="A0A401T765"/>
<keyword evidence="2" id="KW-1185">Reference proteome</keyword>
<dbReference type="Proteomes" id="UP000287033">
    <property type="component" value="Unassembled WGS sequence"/>
</dbReference>
<sequence length="106" mass="11159">MLPGPAMLPRTVRHILDGVRLEISGDASVVLSGYRARDPDVDSPSEPGCEVCLSNPLTVTIGDSGCGPFAFRIGFLMAHGHRGQCSTCKATGGTWLDTEREISGEG</sequence>
<accession>A0A401T765</accession>
<evidence type="ECO:0000313" key="1">
    <source>
        <dbReference type="EMBL" id="GCC38506.1"/>
    </source>
</evidence>
<name>A0A401T765_CHIPU</name>
<dbReference type="EMBL" id="BEZZ01001198">
    <property type="protein sequence ID" value="GCC38506.1"/>
    <property type="molecule type" value="Genomic_DNA"/>
</dbReference>